<dbReference type="Gene3D" id="3.10.28.20">
    <property type="entry name" value="Acetamidase/Formamidase-like domains"/>
    <property type="match status" value="1"/>
</dbReference>
<dbReference type="EMBL" id="JBHRSZ010000005">
    <property type="protein sequence ID" value="MFC3151993.1"/>
    <property type="molecule type" value="Genomic_DNA"/>
</dbReference>
<gene>
    <name evidence="2" type="ORF">ACFOEK_13205</name>
</gene>
<evidence type="ECO:0000313" key="3">
    <source>
        <dbReference type="Proteomes" id="UP001595476"/>
    </source>
</evidence>
<dbReference type="Proteomes" id="UP001595476">
    <property type="component" value="Unassembled WGS sequence"/>
</dbReference>
<name>A0ABV7HH69_9GAMM</name>
<evidence type="ECO:0008006" key="4">
    <source>
        <dbReference type="Google" id="ProtNLM"/>
    </source>
</evidence>
<dbReference type="RefSeq" id="WP_386721702.1">
    <property type="nucleotide sequence ID" value="NZ_JBHRSZ010000005.1"/>
</dbReference>
<keyword evidence="3" id="KW-1185">Reference proteome</keyword>
<keyword evidence="1" id="KW-0732">Signal</keyword>
<evidence type="ECO:0000313" key="2">
    <source>
        <dbReference type="EMBL" id="MFC3151993.1"/>
    </source>
</evidence>
<evidence type="ECO:0000256" key="1">
    <source>
        <dbReference type="SAM" id="SignalP"/>
    </source>
</evidence>
<organism evidence="2 3">
    <name type="scientific">Litoribrevibacter euphylliae</name>
    <dbReference type="NCBI Taxonomy" id="1834034"/>
    <lineage>
        <taxon>Bacteria</taxon>
        <taxon>Pseudomonadati</taxon>
        <taxon>Pseudomonadota</taxon>
        <taxon>Gammaproteobacteria</taxon>
        <taxon>Oceanospirillales</taxon>
        <taxon>Oceanospirillaceae</taxon>
        <taxon>Litoribrevibacter</taxon>
    </lineage>
</organism>
<dbReference type="PROSITE" id="PS51257">
    <property type="entry name" value="PROKAR_LIPOPROTEIN"/>
    <property type="match status" value="1"/>
</dbReference>
<sequence length="327" mass="36401">MHALTRLMTSLSLIFTLALTLTACQTLSTSIPDWVTNPTQDNDSFSAVGEGISLKEAQVNAQQALASQLLSHVSNELTVLAIADGDFHRTYTERLSKASFHDIPLPAVRFNRATKVEGTYFAEVELDKNSLRAFLETNLDTLIKENTITLSNIQGLKNPFEQWWQYEMQSQQINSLADQTLIHNSLFTPKNEKAADLLKQFNIAYNQSKSGLILAINDDTPVPGLTNALESQLSKHGIITKKVRFFSTQPELHATLSNQTQHLQGDYYAASTLTLDLKSHKGQTMSSITLSSKGVSISSKKEARTKSYQKLLKQLKETDVIQRLKSV</sequence>
<comment type="caution">
    <text evidence="2">The sequence shown here is derived from an EMBL/GenBank/DDBJ whole genome shotgun (WGS) entry which is preliminary data.</text>
</comment>
<feature type="chain" id="PRO_5046516271" description="LPP20 lipoprotein" evidence="1">
    <location>
        <begin position="24"/>
        <end position="327"/>
    </location>
</feature>
<reference evidence="3" key="1">
    <citation type="journal article" date="2019" name="Int. J. Syst. Evol. Microbiol.">
        <title>The Global Catalogue of Microorganisms (GCM) 10K type strain sequencing project: providing services to taxonomists for standard genome sequencing and annotation.</title>
        <authorList>
            <consortium name="The Broad Institute Genomics Platform"/>
            <consortium name="The Broad Institute Genome Sequencing Center for Infectious Disease"/>
            <person name="Wu L."/>
            <person name="Ma J."/>
        </authorList>
    </citation>
    <scope>NUCLEOTIDE SEQUENCE [LARGE SCALE GENOMIC DNA]</scope>
    <source>
        <strain evidence="3">KCTC 52438</strain>
    </source>
</reference>
<proteinExistence type="predicted"/>
<accession>A0ABV7HH69</accession>
<feature type="signal peptide" evidence="1">
    <location>
        <begin position="1"/>
        <end position="23"/>
    </location>
</feature>
<protein>
    <recommendedName>
        <fullName evidence="4">LPP20 lipoprotein</fullName>
    </recommendedName>
</protein>